<proteinExistence type="predicted"/>
<gene>
    <name evidence="2" type="ORF">G0028_04595</name>
</gene>
<keyword evidence="1" id="KW-1133">Transmembrane helix</keyword>
<evidence type="ECO:0000313" key="2">
    <source>
        <dbReference type="EMBL" id="QOW45237.1"/>
    </source>
</evidence>
<accession>A0A7S6VUN0</accession>
<keyword evidence="1" id="KW-0472">Membrane</keyword>
<keyword evidence="1" id="KW-0812">Transmembrane</keyword>
<organism evidence="2 3">
    <name type="scientific">Acinetobacter piscicola</name>
    <dbReference type="NCBI Taxonomy" id="2006115"/>
    <lineage>
        <taxon>Bacteria</taxon>
        <taxon>Pseudomonadati</taxon>
        <taxon>Pseudomonadota</taxon>
        <taxon>Gammaproteobacteria</taxon>
        <taxon>Moraxellales</taxon>
        <taxon>Moraxellaceae</taxon>
        <taxon>Acinetobacter</taxon>
    </lineage>
</organism>
<keyword evidence="3" id="KW-1185">Reference proteome</keyword>
<name>A0A7S6VUN0_9GAMM</name>
<feature type="transmembrane region" description="Helical" evidence="1">
    <location>
        <begin position="49"/>
        <end position="70"/>
    </location>
</feature>
<sequence>MAASARSAQRGIEVMLYLTPFLMIMAFFSFCLLFRCLKTPHKIFEIQRFFKVIRYFTPLWLSLIFLFQLLDGRTAEII</sequence>
<reference evidence="2 3" key="1">
    <citation type="submission" date="2020-02" db="EMBL/GenBank/DDBJ databases">
        <title>Tigecycline-resistant Acinetobacter species from pigs and migratory birds.</title>
        <authorList>
            <person name="Chen C."/>
            <person name="Sun J."/>
            <person name="Liao X.-P."/>
            <person name="Liu Y.-H."/>
        </authorList>
    </citation>
    <scope>NUCLEOTIDE SEQUENCE [LARGE SCALE GENOMIC DNA]</scope>
    <source>
        <strain evidence="2 3">YH12207_T</strain>
    </source>
</reference>
<evidence type="ECO:0000256" key="1">
    <source>
        <dbReference type="SAM" id="Phobius"/>
    </source>
</evidence>
<feature type="transmembrane region" description="Helical" evidence="1">
    <location>
        <begin position="14"/>
        <end position="37"/>
    </location>
</feature>
<dbReference type="AlphaFoldDB" id="A0A7S6VUN0"/>
<dbReference type="Proteomes" id="UP000593966">
    <property type="component" value="Chromosome"/>
</dbReference>
<dbReference type="RefSeq" id="WP_194088750.1">
    <property type="nucleotide sequence ID" value="NZ_CP048659.1"/>
</dbReference>
<evidence type="ECO:0000313" key="3">
    <source>
        <dbReference type="Proteomes" id="UP000593966"/>
    </source>
</evidence>
<protein>
    <submittedName>
        <fullName evidence="2">Uncharacterized protein</fullName>
    </submittedName>
</protein>
<dbReference type="EMBL" id="CP048659">
    <property type="protein sequence ID" value="QOW45237.1"/>
    <property type="molecule type" value="Genomic_DNA"/>
</dbReference>